<sequence length="1413" mass="151683">MHKFLRKKVVIFEWEIDIVIILVLFLGILLGTYIALSGITAHLFADSADSVTQTTDTHFSQGSLSNVVVSGSGDSGSLSLAGSAGPDNTLYRRKLTFDNLGQAENLTNFPVLISLNSANFDFSKAQGDGDDVRFTDSDGTTQLDYEIESYDSISETASIWVKVPQIDQNSNSDFIYMYYGNDTLSTTQSASGVWESDYAMVYHFAEANGTTGADSVLDSTGNTAGTPTSGISFGQSGKIGSSVNLSSGTGISLGSLGSPLLPIGETISFWFNINNYSSPSRQNPFDQAYGGWGTMTLETNSRISWYFGSNGGNASPYGGYQSNNMAENGNWVHVTAVRDPSTHTYSWYKDGAYLNGSSYTASYPVINTRTFTIGDGYVNPFNGRIDEFRISNQVRSADWISATYLSDTNTFVSYGSEETTLQTFGTWSSPTNSNVINLTWNGGWGDGINDASTAFTADISNASASSSITFKIRTASSPAALNTASYQILGTAVSSPFTLTKGDLDLLGLSTGTSGKYVQIQAEFSQSNGNNPTLNSFTIYHAGDDTEPNANASSILAQKESGGDSFLTDEWINGDEPYFSWTAGSDTQAGLKGYCLYLGTDSGADPSTTKGILGTSPVTTTGSTCGFIVNATNINFATASYRGTTWLTSSSDIYYFKIKAIDNANNIFNTSEVFSFKFDNTPPENPTGLSAPQGFLRSIESFTIAWSTSGAAAAVDTHSLVKGYQYKIGSSGTWYGSNHTGSGNCDDVLTSSAYTLDSNYDSLTTGENAFYFRTIDNACNFSSSTITAILKYNADAPSAPENLAVTPSTNTINSFSFSWELPTDFQGNASALSYCYTVNTLPSATNCNFTNDNLLSTDAYATQPGTNTMYVVARDEASNINYGDYVSVEFTANTPAPGMARNIDVADISVKNTENWRLAIAWDEPSNPGAGISKYDVYRSTSESSCSSAFTDFVLIGSTAGLTYSDTGLIQQDYYYCVKACDSANNCSAVSDTATGFPDGKFTEPAEIVSNPVASSITTKKATISWVTGRTSDSKIAYGISSEEYFDEEPSNSNHVTNHAITLNNLEPGTTYFYIAKWTDEDGNTGMSDERSFTTDPPPILQEVSTTNINLNSAIVRFTSTNAVGAKVYFGPSTNFGGVEDVATSPLESTYSVPINNLTDGTKYFFKVNLIDPEGSEYDGDINSFETLPRPRISNVRLQQVTGTAQPSVLVTWSSNTEISSIVTYYPETIPTASQNEVDVVRISGEHRTLITGLFPETTYNLVVSGQDRLGNEATSDIQRFTTATDTRPAQITNLQVESVIDKNNASGQSTAQISVVWNTDEPATSQVEFGEGTGTTYAQRTQEDSNLTFNHFVIISGISPSKVYHLRAVSRDSAGNVGNSIDTVTITPKATDNALDLVIANLQSIFGFLGNL</sequence>
<dbReference type="Gene3D" id="2.60.40.380">
    <property type="entry name" value="Purple acid phosphatase-like, N-terminal"/>
    <property type="match status" value="1"/>
</dbReference>
<gene>
    <name evidence="3" type="ORF">KC571_01935</name>
</gene>
<dbReference type="SUPFAM" id="SSF49899">
    <property type="entry name" value="Concanavalin A-like lectins/glucanases"/>
    <property type="match status" value="1"/>
</dbReference>
<dbReference type="GO" id="GO:0046872">
    <property type="term" value="F:metal ion binding"/>
    <property type="evidence" value="ECO:0007669"/>
    <property type="project" value="InterPro"/>
</dbReference>
<dbReference type="InterPro" id="IPR036116">
    <property type="entry name" value="FN3_sf"/>
</dbReference>
<dbReference type="PROSITE" id="PS50853">
    <property type="entry name" value="FN3"/>
    <property type="match status" value="3"/>
</dbReference>
<feature type="domain" description="Fibronectin type-III" evidence="2">
    <location>
        <begin position="1192"/>
        <end position="1286"/>
    </location>
</feature>
<dbReference type="EMBL" id="JAGQKX010000036">
    <property type="protein sequence ID" value="MCA9390138.1"/>
    <property type="molecule type" value="Genomic_DNA"/>
</dbReference>
<dbReference type="SMART" id="SM00060">
    <property type="entry name" value="FN3"/>
    <property type="match status" value="5"/>
</dbReference>
<dbReference type="SUPFAM" id="SSF49265">
    <property type="entry name" value="Fibronectin type III"/>
    <property type="match status" value="2"/>
</dbReference>
<dbReference type="InterPro" id="IPR015914">
    <property type="entry name" value="PAPs_N"/>
</dbReference>
<evidence type="ECO:0000256" key="1">
    <source>
        <dbReference type="SAM" id="Phobius"/>
    </source>
</evidence>
<reference evidence="3" key="1">
    <citation type="submission" date="2020-04" db="EMBL/GenBank/DDBJ databases">
        <authorList>
            <person name="Zhang T."/>
        </authorList>
    </citation>
    <scope>NUCLEOTIDE SEQUENCE</scope>
    <source>
        <strain evidence="3">HKST-UBA01</strain>
    </source>
</reference>
<dbReference type="Pfam" id="PF10102">
    <property type="entry name" value="DUF2341"/>
    <property type="match status" value="1"/>
</dbReference>
<accession>A0A955LH52</accession>
<comment type="caution">
    <text evidence="3">The sequence shown here is derived from an EMBL/GenBank/DDBJ whole genome shotgun (WGS) entry which is preliminary data.</text>
</comment>
<evidence type="ECO:0000313" key="3">
    <source>
        <dbReference type="EMBL" id="MCA9390138.1"/>
    </source>
</evidence>
<evidence type="ECO:0000313" key="4">
    <source>
        <dbReference type="Proteomes" id="UP000701698"/>
    </source>
</evidence>
<dbReference type="InterPro" id="IPR003961">
    <property type="entry name" value="FN3_dom"/>
</dbReference>
<keyword evidence="1" id="KW-0812">Transmembrane</keyword>
<dbReference type="Proteomes" id="UP000701698">
    <property type="component" value="Unassembled WGS sequence"/>
</dbReference>
<dbReference type="Pfam" id="PF13385">
    <property type="entry name" value="Laminin_G_3"/>
    <property type="match status" value="1"/>
</dbReference>
<dbReference type="InterPro" id="IPR013783">
    <property type="entry name" value="Ig-like_fold"/>
</dbReference>
<keyword evidence="1" id="KW-0472">Membrane</keyword>
<evidence type="ECO:0000259" key="2">
    <source>
        <dbReference type="PROSITE" id="PS50853"/>
    </source>
</evidence>
<name>A0A955LH52_UNCKA</name>
<dbReference type="CDD" id="cd00063">
    <property type="entry name" value="FN3"/>
    <property type="match status" value="1"/>
</dbReference>
<dbReference type="InterPro" id="IPR008963">
    <property type="entry name" value="Purple_acid_Pase-like_N"/>
</dbReference>
<dbReference type="InterPro" id="IPR013320">
    <property type="entry name" value="ConA-like_dom_sf"/>
</dbReference>
<protein>
    <submittedName>
        <fullName evidence="3">DUF2341 domain-containing protein</fullName>
    </submittedName>
</protein>
<dbReference type="Gene3D" id="2.60.40.10">
    <property type="entry name" value="Immunoglobulins"/>
    <property type="match status" value="2"/>
</dbReference>
<dbReference type="Pfam" id="PF16656">
    <property type="entry name" value="Pur_ac_phosph_N"/>
    <property type="match status" value="1"/>
</dbReference>
<feature type="domain" description="Fibronectin type-III" evidence="2">
    <location>
        <begin position="799"/>
        <end position="897"/>
    </location>
</feature>
<dbReference type="SUPFAM" id="SSF49363">
    <property type="entry name" value="Purple acid phosphatase, N-terminal domain"/>
    <property type="match status" value="1"/>
</dbReference>
<feature type="domain" description="Fibronectin type-III" evidence="2">
    <location>
        <begin position="1008"/>
        <end position="1098"/>
    </location>
</feature>
<dbReference type="InterPro" id="IPR018765">
    <property type="entry name" value="DUF2341"/>
</dbReference>
<proteinExistence type="predicted"/>
<keyword evidence="1" id="KW-1133">Transmembrane helix</keyword>
<dbReference type="Gene3D" id="2.60.120.200">
    <property type="match status" value="1"/>
</dbReference>
<dbReference type="GO" id="GO:0003993">
    <property type="term" value="F:acid phosphatase activity"/>
    <property type="evidence" value="ECO:0007669"/>
    <property type="project" value="InterPro"/>
</dbReference>
<reference evidence="3" key="2">
    <citation type="journal article" date="2021" name="Microbiome">
        <title>Successional dynamics and alternative stable states in a saline activated sludge microbial community over 9 years.</title>
        <authorList>
            <person name="Wang Y."/>
            <person name="Ye J."/>
            <person name="Ju F."/>
            <person name="Liu L."/>
            <person name="Boyd J.A."/>
            <person name="Deng Y."/>
            <person name="Parks D.H."/>
            <person name="Jiang X."/>
            <person name="Yin X."/>
            <person name="Woodcroft B.J."/>
            <person name="Tyson G.W."/>
            <person name="Hugenholtz P."/>
            <person name="Polz M.F."/>
            <person name="Zhang T."/>
        </authorList>
    </citation>
    <scope>NUCLEOTIDE SEQUENCE</scope>
    <source>
        <strain evidence="3">HKST-UBA01</strain>
    </source>
</reference>
<organism evidence="3 4">
    <name type="scientific">candidate division WWE3 bacterium</name>
    <dbReference type="NCBI Taxonomy" id="2053526"/>
    <lineage>
        <taxon>Bacteria</taxon>
        <taxon>Katanobacteria</taxon>
    </lineage>
</organism>
<feature type="transmembrane region" description="Helical" evidence="1">
    <location>
        <begin position="12"/>
        <end position="36"/>
    </location>
</feature>